<keyword evidence="2" id="KW-1185">Reference proteome</keyword>
<evidence type="ECO:0008006" key="3">
    <source>
        <dbReference type="Google" id="ProtNLM"/>
    </source>
</evidence>
<dbReference type="AlphaFoldDB" id="A0AAN9YV04"/>
<dbReference type="Proteomes" id="UP001320420">
    <property type="component" value="Unassembled WGS sequence"/>
</dbReference>
<dbReference type="Gene3D" id="2.60.40.3960">
    <property type="entry name" value="Velvet domain"/>
    <property type="match status" value="1"/>
</dbReference>
<accession>A0AAN9YV04</accession>
<evidence type="ECO:0000313" key="2">
    <source>
        <dbReference type="Proteomes" id="UP001320420"/>
    </source>
</evidence>
<name>A0AAN9YV04_9PEZI</name>
<reference evidence="1 2" key="1">
    <citation type="submission" date="2024-02" db="EMBL/GenBank/DDBJ databases">
        <title>De novo assembly and annotation of 12 fungi associated with fruit tree decline syndrome in Ontario, Canada.</title>
        <authorList>
            <person name="Sulman M."/>
            <person name="Ellouze W."/>
            <person name="Ilyukhin E."/>
        </authorList>
    </citation>
    <scope>NUCLEOTIDE SEQUENCE [LARGE SCALE GENOMIC DNA]</scope>
    <source>
        <strain evidence="1 2">M11/M66-122</strain>
    </source>
</reference>
<comment type="caution">
    <text evidence="1">The sequence shown here is derived from an EMBL/GenBank/DDBJ whole genome shotgun (WGS) entry which is preliminary data.</text>
</comment>
<dbReference type="EMBL" id="JAKJXP020000013">
    <property type="protein sequence ID" value="KAK7755359.1"/>
    <property type="molecule type" value="Genomic_DNA"/>
</dbReference>
<gene>
    <name evidence="1" type="ORF">SLS62_002585</name>
</gene>
<organism evidence="1 2">
    <name type="scientific">Diatrype stigma</name>
    <dbReference type="NCBI Taxonomy" id="117547"/>
    <lineage>
        <taxon>Eukaryota</taxon>
        <taxon>Fungi</taxon>
        <taxon>Dikarya</taxon>
        <taxon>Ascomycota</taxon>
        <taxon>Pezizomycotina</taxon>
        <taxon>Sordariomycetes</taxon>
        <taxon>Xylariomycetidae</taxon>
        <taxon>Xylariales</taxon>
        <taxon>Diatrypaceae</taxon>
        <taxon>Diatrype</taxon>
    </lineage>
</organism>
<protein>
    <recommendedName>
        <fullName evidence="3">Velvet domain-containing protein</fullName>
    </recommendedName>
</protein>
<sequence>MITIAVQPPSQVQVGRVIYPPLVISSGADAGYDFVQVSLLDPYGRVMESQLEGTLAKNKQPIGDSQAAASRTALEYAVFPDLSLSYSGTYTLQVTAFRMDYSDPGNVMAVVVTSETTNAINAYDQPVAFENPCKLSKAK</sequence>
<evidence type="ECO:0000313" key="1">
    <source>
        <dbReference type="EMBL" id="KAK7755359.1"/>
    </source>
</evidence>
<proteinExistence type="predicted"/>
<dbReference type="InterPro" id="IPR038491">
    <property type="entry name" value="Velvet_dom_sf"/>
</dbReference>